<protein>
    <submittedName>
        <fullName evidence="1">Uncharacterized protein</fullName>
    </submittedName>
</protein>
<name>A0ABU1IU31_9BACL</name>
<evidence type="ECO:0000313" key="1">
    <source>
        <dbReference type="EMBL" id="MDR6227429.1"/>
    </source>
</evidence>
<accession>A0ABU1IU31</accession>
<dbReference type="Proteomes" id="UP001185012">
    <property type="component" value="Unassembled WGS sequence"/>
</dbReference>
<evidence type="ECO:0000313" key="2">
    <source>
        <dbReference type="Proteomes" id="UP001185012"/>
    </source>
</evidence>
<sequence>MRGSEPKWLEMEFKGHYGHIIYLDRVTHSELPLRAKIYKHSWYRWDIYMETEWDVEGRHVLGWMFLGTGRWKSQALKKAKTILEDCWIQGHSPWTPAPPRRSFPLTRWRNVVKEGGHT</sequence>
<gene>
    <name evidence="1" type="ORF">JOE21_003444</name>
</gene>
<reference evidence="1 2" key="1">
    <citation type="submission" date="2023-07" db="EMBL/GenBank/DDBJ databases">
        <title>Genomic Encyclopedia of Type Strains, Phase IV (KMG-IV): sequencing the most valuable type-strain genomes for metagenomic binning, comparative biology and taxonomic classification.</title>
        <authorList>
            <person name="Goeker M."/>
        </authorList>
    </citation>
    <scope>NUCLEOTIDE SEQUENCE [LARGE SCALE GENOMIC DNA]</scope>
    <source>
        <strain evidence="1 2">DSM 45903</strain>
    </source>
</reference>
<comment type="caution">
    <text evidence="1">The sequence shown here is derived from an EMBL/GenBank/DDBJ whole genome shotgun (WGS) entry which is preliminary data.</text>
</comment>
<dbReference type="EMBL" id="JAVDQG010000009">
    <property type="protein sequence ID" value="MDR6227429.1"/>
    <property type="molecule type" value="Genomic_DNA"/>
</dbReference>
<dbReference type="RefSeq" id="WP_309868457.1">
    <property type="nucleotide sequence ID" value="NZ_JAVDQG010000009.1"/>
</dbReference>
<proteinExistence type="predicted"/>
<organism evidence="1 2">
    <name type="scientific">Desmospora profundinema</name>
    <dbReference type="NCBI Taxonomy" id="1571184"/>
    <lineage>
        <taxon>Bacteria</taxon>
        <taxon>Bacillati</taxon>
        <taxon>Bacillota</taxon>
        <taxon>Bacilli</taxon>
        <taxon>Bacillales</taxon>
        <taxon>Thermoactinomycetaceae</taxon>
        <taxon>Desmospora</taxon>
    </lineage>
</organism>
<keyword evidence="2" id="KW-1185">Reference proteome</keyword>